<gene>
    <name evidence="1" type="ORF">P409_07035</name>
</gene>
<sequence>MSGRDLSGQLRRAAVAALLADPGVAALVGTRIYDYVPAAPAYPFLRCTTAIASPWEATGAVQGSLVRLQFDAFTKDYGHASAELLAAAVVTALDEADLAFPEGSLVSLQWRQTRLLDDPAEQGVTHGVIEFESIAAL</sequence>
<protein>
    <recommendedName>
        <fullName evidence="3">Gene transfer agent protein</fullName>
    </recommendedName>
</protein>
<dbReference type="InterPro" id="IPR021508">
    <property type="entry name" value="Gp17-like"/>
</dbReference>
<dbReference type="EMBL" id="JANX01000055">
    <property type="protein sequence ID" value="KGM34993.1"/>
    <property type="molecule type" value="Genomic_DNA"/>
</dbReference>
<dbReference type="InterPro" id="IPR053745">
    <property type="entry name" value="Viral_Tail_Comp_sf"/>
</dbReference>
<comment type="caution">
    <text evidence="1">The sequence shown here is derived from an EMBL/GenBank/DDBJ whole genome shotgun (WGS) entry which is preliminary data.</text>
</comment>
<dbReference type="Proteomes" id="UP000029995">
    <property type="component" value="Unassembled WGS sequence"/>
</dbReference>
<organism evidence="1 2">
    <name type="scientific">Inquilinus limosus MP06</name>
    <dbReference type="NCBI Taxonomy" id="1398085"/>
    <lineage>
        <taxon>Bacteria</taxon>
        <taxon>Pseudomonadati</taxon>
        <taxon>Pseudomonadota</taxon>
        <taxon>Alphaproteobacteria</taxon>
        <taxon>Rhodospirillales</taxon>
        <taxon>Rhodospirillaceae</taxon>
        <taxon>Inquilinus</taxon>
    </lineage>
</organism>
<name>A0A0A0DAS4_9PROT</name>
<evidence type="ECO:0008006" key="3">
    <source>
        <dbReference type="Google" id="ProtNLM"/>
    </source>
</evidence>
<reference evidence="1 2" key="1">
    <citation type="submission" date="2014-01" db="EMBL/GenBank/DDBJ databases">
        <title>Genome sequence determination for a cystic fibrosis isolate, Inquilinus limosus.</title>
        <authorList>
            <person name="Pino M."/>
            <person name="Di Conza J."/>
            <person name="Gutkind G."/>
        </authorList>
    </citation>
    <scope>NUCLEOTIDE SEQUENCE [LARGE SCALE GENOMIC DNA]</scope>
    <source>
        <strain evidence="1 2">MP06</strain>
    </source>
</reference>
<evidence type="ECO:0000313" key="1">
    <source>
        <dbReference type="EMBL" id="KGM34993.1"/>
    </source>
</evidence>
<evidence type="ECO:0000313" key="2">
    <source>
        <dbReference type="Proteomes" id="UP000029995"/>
    </source>
</evidence>
<accession>A0A0A0DAS4</accession>
<proteinExistence type="predicted"/>
<dbReference type="AlphaFoldDB" id="A0A0A0DAS4"/>
<dbReference type="RefSeq" id="WP_034833548.1">
    <property type="nucleotide sequence ID" value="NZ_JANX01000055.1"/>
</dbReference>
<dbReference type="Gene3D" id="3.30.2000.30">
    <property type="match status" value="1"/>
</dbReference>
<dbReference type="OrthoDB" id="7630456at2"/>
<dbReference type="Pfam" id="PF11367">
    <property type="entry name" value="Tail_completion_gp17"/>
    <property type="match status" value="1"/>
</dbReference>